<dbReference type="RefSeq" id="WP_259246502.1">
    <property type="nucleotide sequence ID" value="NZ_JAOCDZ010000002.1"/>
</dbReference>
<sequence>MFLLILLWIVLALVVGGLAAGRGRKRIGWTILACLISPPLAGAFLFAIADRSAHAREPVLPTHTECPHCAGRILRDARVCRHCGAAVSA</sequence>
<comment type="caution">
    <text evidence="2">The sequence shown here is derived from an EMBL/GenBank/DDBJ whole genome shotgun (WGS) entry which is preliminary data.</text>
</comment>
<evidence type="ECO:0000313" key="2">
    <source>
        <dbReference type="EMBL" id="MDH0735003.1"/>
    </source>
</evidence>
<dbReference type="EMBL" id="JAOCDZ010000002">
    <property type="protein sequence ID" value="MDH0735003.1"/>
    <property type="molecule type" value="Genomic_DNA"/>
</dbReference>
<gene>
    <name evidence="2" type="ORF">N5D93_04225</name>
</gene>
<keyword evidence="1" id="KW-1133">Transmembrane helix</keyword>
<keyword evidence="1" id="KW-0472">Membrane</keyword>
<evidence type="ECO:0008006" key="4">
    <source>
        <dbReference type="Google" id="ProtNLM"/>
    </source>
</evidence>
<accession>A0AA42IYD7</accession>
<dbReference type="AlphaFoldDB" id="A0AA42IYD7"/>
<keyword evidence="1" id="KW-0812">Transmembrane</keyword>
<evidence type="ECO:0000313" key="3">
    <source>
        <dbReference type="Proteomes" id="UP001161094"/>
    </source>
</evidence>
<protein>
    <recommendedName>
        <fullName evidence="4">Zinc ribbon domain-containing protein</fullName>
    </recommendedName>
</protein>
<organism evidence="2 3">
    <name type="scientific">Achromobacter spanius</name>
    <dbReference type="NCBI Taxonomy" id="217203"/>
    <lineage>
        <taxon>Bacteria</taxon>
        <taxon>Pseudomonadati</taxon>
        <taxon>Pseudomonadota</taxon>
        <taxon>Betaproteobacteria</taxon>
        <taxon>Burkholderiales</taxon>
        <taxon>Alcaligenaceae</taxon>
        <taxon>Achromobacter</taxon>
    </lineage>
</organism>
<reference evidence="2" key="1">
    <citation type="submission" date="2022-09" db="EMBL/GenBank/DDBJ databases">
        <title>Intensive care unit water sources are persistently colonized with multi-drug resistant bacteria and are the site of extensive horizontal gene transfer of antibiotic resistance genes.</title>
        <authorList>
            <person name="Diorio-Toth L."/>
        </authorList>
    </citation>
    <scope>NUCLEOTIDE SEQUENCE</scope>
    <source>
        <strain evidence="2">GD03843</strain>
    </source>
</reference>
<evidence type="ECO:0000256" key="1">
    <source>
        <dbReference type="SAM" id="Phobius"/>
    </source>
</evidence>
<feature type="transmembrane region" description="Helical" evidence="1">
    <location>
        <begin position="29"/>
        <end position="49"/>
    </location>
</feature>
<proteinExistence type="predicted"/>
<dbReference type="Proteomes" id="UP001161094">
    <property type="component" value="Unassembled WGS sequence"/>
</dbReference>
<name>A0AA42IYD7_9BURK</name>